<keyword evidence="2" id="KW-1185">Reference proteome</keyword>
<accession>A0ABT8S8U7</accession>
<dbReference type="RefSeq" id="WP_286539755.1">
    <property type="nucleotide sequence ID" value="NZ_JAUJZH010000019.1"/>
</dbReference>
<proteinExistence type="predicted"/>
<evidence type="ECO:0000313" key="1">
    <source>
        <dbReference type="EMBL" id="MDO1535334.1"/>
    </source>
</evidence>
<name>A0ABT8S8U7_9BURK</name>
<comment type="caution">
    <text evidence="1">The sequence shown here is derived from an EMBL/GenBank/DDBJ whole genome shotgun (WGS) entry which is preliminary data.</text>
</comment>
<dbReference type="EMBL" id="JAUKVY010000019">
    <property type="protein sequence ID" value="MDO1535334.1"/>
    <property type="molecule type" value="Genomic_DNA"/>
</dbReference>
<evidence type="ECO:0000313" key="2">
    <source>
        <dbReference type="Proteomes" id="UP001169027"/>
    </source>
</evidence>
<dbReference type="Proteomes" id="UP001169027">
    <property type="component" value="Unassembled WGS sequence"/>
</dbReference>
<protein>
    <submittedName>
        <fullName evidence="1">Uncharacterized protein</fullName>
    </submittedName>
</protein>
<sequence length="69" mass="7704">MVMPTVDVHVNLRLKRRWYWPFGKLLSTEGNHIPAFIPNANSFIENGAKALGGIAAFVTSCLHSHALMR</sequence>
<organism evidence="1 2">
    <name type="scientific">Variovorax ginsengisoli</name>
    <dbReference type="NCBI Taxonomy" id="363844"/>
    <lineage>
        <taxon>Bacteria</taxon>
        <taxon>Pseudomonadati</taxon>
        <taxon>Pseudomonadota</taxon>
        <taxon>Betaproteobacteria</taxon>
        <taxon>Burkholderiales</taxon>
        <taxon>Comamonadaceae</taxon>
        <taxon>Variovorax</taxon>
    </lineage>
</organism>
<reference evidence="1" key="1">
    <citation type="submission" date="2023-06" db="EMBL/GenBank/DDBJ databases">
        <authorList>
            <person name="Jiang Y."/>
            <person name="Liu Q."/>
        </authorList>
    </citation>
    <scope>NUCLEOTIDE SEQUENCE</scope>
    <source>
        <strain evidence="1">CGMCC 1.12090</strain>
    </source>
</reference>
<gene>
    <name evidence="1" type="ORF">Q2T77_23875</name>
</gene>